<sequence length="199" mass="22923">MMDGSLTLLNKFSLHDKGFLMITLFNSFKIIKIDFLISIKAAFAETLTVIDHFKMNRRFVYLRMGMYADVDIVMFSSIDVEMRNATLYKLDCVSIPRPSLYPDHPVAPTIPLPRLMLKIIKYYLQDIKQVKNNNCTEMGKIVRKFSTRFPYGTDRPVRAAQAALIKLAVIDFHTDTIFFEYAVDHPMTNEIIIPCQAGQ</sequence>
<accession>A0A915J4P5</accession>
<evidence type="ECO:0000313" key="2">
    <source>
        <dbReference type="WBParaSite" id="nRc.2.0.1.t21110-RA"/>
    </source>
</evidence>
<keyword evidence="1" id="KW-1185">Reference proteome</keyword>
<reference evidence="2" key="1">
    <citation type="submission" date="2022-11" db="UniProtKB">
        <authorList>
            <consortium name="WormBaseParasite"/>
        </authorList>
    </citation>
    <scope>IDENTIFICATION</scope>
</reference>
<organism evidence="1 2">
    <name type="scientific">Romanomermis culicivorax</name>
    <name type="common">Nematode worm</name>
    <dbReference type="NCBI Taxonomy" id="13658"/>
    <lineage>
        <taxon>Eukaryota</taxon>
        <taxon>Metazoa</taxon>
        <taxon>Ecdysozoa</taxon>
        <taxon>Nematoda</taxon>
        <taxon>Enoplea</taxon>
        <taxon>Dorylaimia</taxon>
        <taxon>Mermithida</taxon>
        <taxon>Mermithoidea</taxon>
        <taxon>Mermithidae</taxon>
        <taxon>Romanomermis</taxon>
    </lineage>
</organism>
<evidence type="ECO:0000313" key="1">
    <source>
        <dbReference type="Proteomes" id="UP000887565"/>
    </source>
</evidence>
<dbReference type="Proteomes" id="UP000887565">
    <property type="component" value="Unplaced"/>
</dbReference>
<dbReference type="WBParaSite" id="nRc.2.0.1.t21110-RA">
    <property type="protein sequence ID" value="nRc.2.0.1.t21110-RA"/>
    <property type="gene ID" value="nRc.2.0.1.g21110"/>
</dbReference>
<proteinExistence type="predicted"/>
<dbReference type="AlphaFoldDB" id="A0A915J4P5"/>
<name>A0A915J4P5_ROMCU</name>
<protein>
    <submittedName>
        <fullName evidence="2">Uncharacterized protein</fullName>
    </submittedName>
</protein>